<comment type="subcellular location">
    <subcellularLocation>
        <location evidence="1">Periplasm</location>
    </subcellularLocation>
</comment>
<dbReference type="GO" id="GO:0016740">
    <property type="term" value="F:transferase activity"/>
    <property type="evidence" value="ECO:0007669"/>
    <property type="project" value="UniProtKB-KW"/>
</dbReference>
<proteinExistence type="predicted"/>
<dbReference type="Pfam" id="PF16822">
    <property type="entry name" value="ALGX"/>
    <property type="match status" value="1"/>
</dbReference>
<dbReference type="EMBL" id="DXAQ01000097">
    <property type="protein sequence ID" value="HIZ89548.1"/>
    <property type="molecule type" value="Genomic_DNA"/>
</dbReference>
<organism evidence="9 10">
    <name type="scientific">Candidatus Mucispirillum faecigallinarum</name>
    <dbReference type="NCBI Taxonomy" id="2838699"/>
    <lineage>
        <taxon>Bacteria</taxon>
        <taxon>Pseudomonadati</taxon>
        <taxon>Deferribacterota</taxon>
        <taxon>Deferribacteres</taxon>
        <taxon>Deferribacterales</taxon>
        <taxon>Mucispirillaceae</taxon>
        <taxon>Mucispirillum</taxon>
    </lineage>
</organism>
<feature type="transmembrane region" description="Helical" evidence="7">
    <location>
        <begin position="59"/>
        <end position="78"/>
    </location>
</feature>
<protein>
    <recommendedName>
        <fullName evidence="8">AlgX/AlgJ SGNH hydrolase-like domain-containing protein</fullName>
    </recommendedName>
</protein>
<evidence type="ECO:0000256" key="7">
    <source>
        <dbReference type="SAM" id="Phobius"/>
    </source>
</evidence>
<keyword evidence="7" id="KW-0472">Membrane</keyword>
<comment type="caution">
    <text evidence="9">The sequence shown here is derived from an EMBL/GenBank/DDBJ whole genome shotgun (WGS) entry which is preliminary data.</text>
</comment>
<evidence type="ECO:0000256" key="6">
    <source>
        <dbReference type="ARBA" id="ARBA00022841"/>
    </source>
</evidence>
<keyword evidence="7" id="KW-0812">Transmembrane</keyword>
<feature type="transmembrane region" description="Helical" evidence="7">
    <location>
        <begin position="29"/>
        <end position="47"/>
    </location>
</feature>
<gene>
    <name evidence="9" type="ORF">H9804_06360</name>
</gene>
<comment type="pathway">
    <text evidence="2">Glycan biosynthesis; alginate biosynthesis.</text>
</comment>
<feature type="domain" description="AlgX/AlgJ SGNH hydrolase-like" evidence="8">
    <location>
        <begin position="140"/>
        <end position="292"/>
    </location>
</feature>
<reference evidence="9" key="2">
    <citation type="submission" date="2021-04" db="EMBL/GenBank/DDBJ databases">
        <authorList>
            <person name="Gilroy R."/>
        </authorList>
    </citation>
    <scope>NUCLEOTIDE SEQUENCE</scope>
    <source>
        <strain evidence="9">ChiW4-1371</strain>
    </source>
</reference>
<keyword evidence="6" id="KW-0016">Alginate biosynthesis</keyword>
<keyword evidence="5" id="KW-0574">Periplasm</keyword>
<accession>A0A9D2GT63</accession>
<evidence type="ECO:0000259" key="8">
    <source>
        <dbReference type="Pfam" id="PF16822"/>
    </source>
</evidence>
<sequence length="409" mass="47605">MKKLLSIILLLFIINIIIAYEVNQGIDLLISIITTLVIYAVITLFTIRIFKNDKNYISIIFYIIAALVLGQGVIFFTYTKTMSSSENRKLAKFPSVNPFHEEFAEDMDRYINDRIGLREYALKVYKKIDFFANLNLSNNVIAGKDGWLFLNSESNNFKYFQRAQKYTPEKLNAVKALIDKNIKFCQDNGIELIIIIPPNKSTIYPEYYNKYIRKTAGKDNYLILKDYLNKNLQNAHVVMPYDELMNEKENNTLYHKADTHWNTFGAYTAYKSLEKEIKKVNKEYTLFDESRIKKCEKDVGYDLETLSYNVKSAGQKYESICIDGLDNITLEPNNKTVIWHKGYGGEKAPNVLVINDSFMAELAPFISTGVSSLWHLWTYDADFSKVSDVILESKPDIIIWERLERYWFN</sequence>
<name>A0A9D2GT63_9BACT</name>
<evidence type="ECO:0000313" key="9">
    <source>
        <dbReference type="EMBL" id="HIZ89548.1"/>
    </source>
</evidence>
<evidence type="ECO:0000256" key="5">
    <source>
        <dbReference type="ARBA" id="ARBA00022764"/>
    </source>
</evidence>
<dbReference type="InterPro" id="IPR031811">
    <property type="entry name" value="ALGX/ALGJ_SGNH-like"/>
</dbReference>
<dbReference type="GO" id="GO:0042597">
    <property type="term" value="C:periplasmic space"/>
    <property type="evidence" value="ECO:0007669"/>
    <property type="project" value="UniProtKB-SubCell"/>
</dbReference>
<keyword evidence="7" id="KW-1133">Transmembrane helix</keyword>
<evidence type="ECO:0000256" key="1">
    <source>
        <dbReference type="ARBA" id="ARBA00004418"/>
    </source>
</evidence>
<evidence type="ECO:0000256" key="2">
    <source>
        <dbReference type="ARBA" id="ARBA00005182"/>
    </source>
</evidence>
<reference evidence="9" key="1">
    <citation type="journal article" date="2021" name="PeerJ">
        <title>Extensive microbial diversity within the chicken gut microbiome revealed by metagenomics and culture.</title>
        <authorList>
            <person name="Gilroy R."/>
            <person name="Ravi A."/>
            <person name="Getino M."/>
            <person name="Pursley I."/>
            <person name="Horton D.L."/>
            <person name="Alikhan N.F."/>
            <person name="Baker D."/>
            <person name="Gharbi K."/>
            <person name="Hall N."/>
            <person name="Watson M."/>
            <person name="Adriaenssens E.M."/>
            <person name="Foster-Nyarko E."/>
            <person name="Jarju S."/>
            <person name="Secka A."/>
            <person name="Antonio M."/>
            <person name="Oren A."/>
            <person name="Chaudhuri R.R."/>
            <person name="La Ragione R."/>
            <person name="Hildebrand F."/>
            <person name="Pallen M.J."/>
        </authorList>
    </citation>
    <scope>NUCLEOTIDE SEQUENCE</scope>
    <source>
        <strain evidence="9">ChiW4-1371</strain>
    </source>
</reference>
<dbReference type="GO" id="GO:0042121">
    <property type="term" value="P:alginic acid biosynthetic process"/>
    <property type="evidence" value="ECO:0007669"/>
    <property type="project" value="UniProtKB-KW"/>
</dbReference>
<dbReference type="Proteomes" id="UP000824176">
    <property type="component" value="Unassembled WGS sequence"/>
</dbReference>
<keyword evidence="3" id="KW-0808">Transferase</keyword>
<keyword evidence="4" id="KW-0732">Signal</keyword>
<evidence type="ECO:0000256" key="4">
    <source>
        <dbReference type="ARBA" id="ARBA00022729"/>
    </source>
</evidence>
<dbReference type="AlphaFoldDB" id="A0A9D2GT63"/>
<evidence type="ECO:0000313" key="10">
    <source>
        <dbReference type="Proteomes" id="UP000824176"/>
    </source>
</evidence>
<evidence type="ECO:0000256" key="3">
    <source>
        <dbReference type="ARBA" id="ARBA00022679"/>
    </source>
</evidence>